<evidence type="ECO:0000313" key="3">
    <source>
        <dbReference type="EMBL" id="GGK29333.1"/>
    </source>
</evidence>
<feature type="chain" id="PRO_5045912560" evidence="2">
    <location>
        <begin position="32"/>
        <end position="62"/>
    </location>
</feature>
<sequence length="62" mass="6413">MRITARRGVLATSIAALTTVAKLLSTTPAQAALPTPDRPFDGPLIPVVPDGDDGALAHRLQP</sequence>
<dbReference type="InterPro" id="IPR006311">
    <property type="entry name" value="TAT_signal"/>
</dbReference>
<evidence type="ECO:0000256" key="2">
    <source>
        <dbReference type="SAM" id="SignalP"/>
    </source>
</evidence>
<accession>A0ABQ2EW82</accession>
<evidence type="ECO:0000313" key="4">
    <source>
        <dbReference type="Proteomes" id="UP000660265"/>
    </source>
</evidence>
<gene>
    <name evidence="3" type="ORF">GCM10011583_71580</name>
</gene>
<comment type="caution">
    <text evidence="3">The sequence shown here is derived from an EMBL/GenBank/DDBJ whole genome shotgun (WGS) entry which is preliminary data.</text>
</comment>
<feature type="signal peptide" evidence="2">
    <location>
        <begin position="1"/>
        <end position="31"/>
    </location>
</feature>
<keyword evidence="4" id="KW-1185">Reference proteome</keyword>
<dbReference type="EMBL" id="BMMV01000038">
    <property type="protein sequence ID" value="GGK29333.1"/>
    <property type="molecule type" value="Genomic_DNA"/>
</dbReference>
<evidence type="ECO:0000256" key="1">
    <source>
        <dbReference type="SAM" id="MobiDB-lite"/>
    </source>
</evidence>
<proteinExistence type="predicted"/>
<reference evidence="4" key="1">
    <citation type="journal article" date="2019" name="Int. J. Syst. Evol. Microbiol.">
        <title>The Global Catalogue of Microorganisms (GCM) 10K type strain sequencing project: providing services to taxonomists for standard genome sequencing and annotation.</title>
        <authorList>
            <consortium name="The Broad Institute Genomics Platform"/>
            <consortium name="The Broad Institute Genome Sequencing Center for Infectious Disease"/>
            <person name="Wu L."/>
            <person name="Ma J."/>
        </authorList>
    </citation>
    <scope>NUCLEOTIDE SEQUENCE [LARGE SCALE GENOMIC DNA]</scope>
    <source>
        <strain evidence="4">CGMCC 4.7275</strain>
    </source>
</reference>
<dbReference type="Proteomes" id="UP000660265">
    <property type="component" value="Unassembled WGS sequence"/>
</dbReference>
<dbReference type="PROSITE" id="PS51318">
    <property type="entry name" value="TAT"/>
    <property type="match status" value="1"/>
</dbReference>
<name>A0ABQ2EW82_9ACTN</name>
<organism evidence="3 4">
    <name type="scientific">Streptomyces camponoticapitis</name>
    <dbReference type="NCBI Taxonomy" id="1616125"/>
    <lineage>
        <taxon>Bacteria</taxon>
        <taxon>Bacillati</taxon>
        <taxon>Actinomycetota</taxon>
        <taxon>Actinomycetes</taxon>
        <taxon>Kitasatosporales</taxon>
        <taxon>Streptomycetaceae</taxon>
        <taxon>Streptomyces</taxon>
    </lineage>
</organism>
<feature type="region of interest" description="Disordered" evidence="1">
    <location>
        <begin position="31"/>
        <end position="62"/>
    </location>
</feature>
<protein>
    <submittedName>
        <fullName evidence="3">Uncharacterized protein</fullName>
    </submittedName>
</protein>
<keyword evidence="2" id="KW-0732">Signal</keyword>